<accession>A0A5J6WT78</accession>
<protein>
    <submittedName>
        <fullName evidence="2">Glycosyltransferase family 25 protein</fullName>
    </submittedName>
</protein>
<keyword evidence="2" id="KW-0808">Transferase</keyword>
<dbReference type="CDD" id="cd06532">
    <property type="entry name" value="Glyco_transf_25"/>
    <property type="match status" value="1"/>
</dbReference>
<dbReference type="EMBL" id="CP044399">
    <property type="protein sequence ID" value="QFI40155.1"/>
    <property type="molecule type" value="Genomic_DNA"/>
</dbReference>
<name>A0A5J6WT78_MORMI</name>
<dbReference type="AlphaFoldDB" id="A0A5J6WT78"/>
<dbReference type="KEGG" id="mmaa:FR932_21290"/>
<feature type="domain" description="Glycosyl transferase family 25" evidence="1">
    <location>
        <begin position="1"/>
        <end position="179"/>
    </location>
</feature>
<dbReference type="OrthoDB" id="9816113at2"/>
<organism evidence="2 3">
    <name type="scientific">Moritella marina ATCC 15381</name>
    <dbReference type="NCBI Taxonomy" id="1202962"/>
    <lineage>
        <taxon>Bacteria</taxon>
        <taxon>Pseudomonadati</taxon>
        <taxon>Pseudomonadota</taxon>
        <taxon>Gammaproteobacteria</taxon>
        <taxon>Alteromonadales</taxon>
        <taxon>Moritellaceae</taxon>
        <taxon>Moritella</taxon>
    </lineage>
</organism>
<evidence type="ECO:0000259" key="1">
    <source>
        <dbReference type="Pfam" id="PF01755"/>
    </source>
</evidence>
<evidence type="ECO:0000313" key="2">
    <source>
        <dbReference type="EMBL" id="QFI40155.1"/>
    </source>
</evidence>
<dbReference type="RefSeq" id="WP_019440343.1">
    <property type="nucleotide sequence ID" value="NZ_ALOE01000007.1"/>
</dbReference>
<reference evidence="2 3" key="1">
    <citation type="submission" date="2019-09" db="EMBL/GenBank/DDBJ databases">
        <title>Hybrid Assembly of the complete Genome of the Deep-Sea Bacterium Moritella marina from long Nanopore and Illumina reads.</title>
        <authorList>
            <person name="Magin S."/>
            <person name="Georgoulis A."/>
            <person name="Papadimitriou K."/>
            <person name="Iliakis G."/>
            <person name="Vorgias C.E."/>
        </authorList>
    </citation>
    <scope>NUCLEOTIDE SEQUENCE [LARGE SCALE GENOMIC DNA]</scope>
    <source>
        <strain evidence="2 3">MP-1</strain>
    </source>
</reference>
<keyword evidence="3" id="KW-1185">Reference proteome</keyword>
<dbReference type="InterPro" id="IPR002654">
    <property type="entry name" value="Glyco_trans_25"/>
</dbReference>
<sequence length="250" mass="29319">MIDIFVINLESSVERKQHIIEQLDALQTQFHVFPAVNGRDPEQKILAMYNDGLSQAYRCKSLSKGQLGCYASHYLLWQKCVELNKPIIILEDDIVFDKQNFTEFYNLAPKLDAKYECIRLFANHRRKVSVKNIETIDKLTINRSSKGHMRGMGYFLTPNGAKKFLQHSKQWYMAVDIYMDRFWINGVEPYGIDPILLTVDPSFDSDIGYEKNAKRLITTRCRREYFNFIENVKRIIHNLKFAVKHKLNKG</sequence>
<dbReference type="Pfam" id="PF01755">
    <property type="entry name" value="Glyco_transf_25"/>
    <property type="match status" value="1"/>
</dbReference>
<gene>
    <name evidence="2" type="ORF">FR932_21290</name>
</gene>
<evidence type="ECO:0000313" key="3">
    <source>
        <dbReference type="Proteomes" id="UP000327424"/>
    </source>
</evidence>
<dbReference type="GO" id="GO:0016740">
    <property type="term" value="F:transferase activity"/>
    <property type="evidence" value="ECO:0007669"/>
    <property type="project" value="UniProtKB-KW"/>
</dbReference>
<proteinExistence type="predicted"/>
<dbReference type="Proteomes" id="UP000327424">
    <property type="component" value="Chromosome"/>
</dbReference>